<dbReference type="CDD" id="cd16380">
    <property type="entry name" value="YitT_C"/>
    <property type="match status" value="1"/>
</dbReference>
<keyword evidence="5 6" id="KW-0472">Membrane</keyword>
<evidence type="ECO:0000256" key="3">
    <source>
        <dbReference type="ARBA" id="ARBA00022692"/>
    </source>
</evidence>
<keyword evidence="9" id="KW-1185">Reference proteome</keyword>
<protein>
    <submittedName>
        <fullName evidence="8">Uncharacterized membrane-anchored protein YitT (DUF2179 family)</fullName>
    </submittedName>
</protein>
<keyword evidence="3 6" id="KW-0812">Transmembrane</keyword>
<feature type="transmembrane region" description="Helical" evidence="6">
    <location>
        <begin position="83"/>
        <end position="101"/>
    </location>
</feature>
<comment type="caution">
    <text evidence="8">The sequence shown here is derived from an EMBL/GenBank/DDBJ whole genome shotgun (WGS) entry which is preliminary data.</text>
</comment>
<reference evidence="8 9" key="1">
    <citation type="submission" date="2019-03" db="EMBL/GenBank/DDBJ databases">
        <title>Genomic Encyclopedia of Type Strains, Phase IV (KMG-IV): sequencing the most valuable type-strain genomes for metagenomic binning, comparative biology and taxonomic classification.</title>
        <authorList>
            <person name="Goeker M."/>
        </authorList>
    </citation>
    <scope>NUCLEOTIDE SEQUENCE [LARGE SCALE GENOMIC DNA]</scope>
    <source>
        <strain evidence="8 9">DSM 24179</strain>
    </source>
</reference>
<dbReference type="Proteomes" id="UP000295221">
    <property type="component" value="Unassembled WGS sequence"/>
</dbReference>
<evidence type="ECO:0000313" key="8">
    <source>
        <dbReference type="EMBL" id="TCO09597.1"/>
    </source>
</evidence>
<dbReference type="Pfam" id="PF02588">
    <property type="entry name" value="YitT_membrane"/>
    <property type="match status" value="1"/>
</dbReference>
<dbReference type="AlphaFoldDB" id="A0A4R2GLM0"/>
<dbReference type="InterPro" id="IPR003740">
    <property type="entry name" value="YitT"/>
</dbReference>
<dbReference type="PIRSF" id="PIRSF006483">
    <property type="entry name" value="Membrane_protein_YitT"/>
    <property type="match status" value="1"/>
</dbReference>
<organism evidence="8 9">
    <name type="scientific">Natronoflexus pectinivorans</name>
    <dbReference type="NCBI Taxonomy" id="682526"/>
    <lineage>
        <taxon>Bacteria</taxon>
        <taxon>Pseudomonadati</taxon>
        <taxon>Bacteroidota</taxon>
        <taxon>Bacteroidia</taxon>
        <taxon>Marinilabiliales</taxon>
        <taxon>Marinilabiliaceae</taxon>
        <taxon>Natronoflexus</taxon>
    </lineage>
</organism>
<dbReference type="OrthoDB" id="1114876at2"/>
<dbReference type="Gene3D" id="3.30.70.120">
    <property type="match status" value="1"/>
</dbReference>
<proteinExistence type="predicted"/>
<dbReference type="GO" id="GO:0005886">
    <property type="term" value="C:plasma membrane"/>
    <property type="evidence" value="ECO:0007669"/>
    <property type="project" value="UniProtKB-SubCell"/>
</dbReference>
<keyword evidence="2" id="KW-1003">Cell membrane</keyword>
<feature type="transmembrane region" description="Helical" evidence="6">
    <location>
        <begin position="177"/>
        <end position="195"/>
    </location>
</feature>
<feature type="transmembrane region" description="Helical" evidence="6">
    <location>
        <begin position="113"/>
        <end position="131"/>
    </location>
</feature>
<dbReference type="PANTHER" id="PTHR33545">
    <property type="entry name" value="UPF0750 MEMBRANE PROTEIN YITT-RELATED"/>
    <property type="match status" value="1"/>
</dbReference>
<dbReference type="InterPro" id="IPR015867">
    <property type="entry name" value="N-reg_PII/ATP_PRibTrfase_C"/>
</dbReference>
<gene>
    <name evidence="8" type="ORF">EV194_10217</name>
</gene>
<name>A0A4R2GLM0_9BACT</name>
<evidence type="ECO:0000259" key="7">
    <source>
        <dbReference type="Pfam" id="PF10035"/>
    </source>
</evidence>
<evidence type="ECO:0000256" key="4">
    <source>
        <dbReference type="ARBA" id="ARBA00022989"/>
    </source>
</evidence>
<accession>A0A4R2GLM0</accession>
<keyword evidence="4 6" id="KW-1133">Transmembrane helix</keyword>
<dbReference type="InterPro" id="IPR019264">
    <property type="entry name" value="DUF2179"/>
</dbReference>
<evidence type="ECO:0000256" key="2">
    <source>
        <dbReference type="ARBA" id="ARBA00022475"/>
    </source>
</evidence>
<evidence type="ECO:0000256" key="5">
    <source>
        <dbReference type="ARBA" id="ARBA00023136"/>
    </source>
</evidence>
<feature type="domain" description="DUF2179" evidence="7">
    <location>
        <begin position="224"/>
        <end position="278"/>
    </location>
</feature>
<evidence type="ECO:0000313" key="9">
    <source>
        <dbReference type="Proteomes" id="UP000295221"/>
    </source>
</evidence>
<evidence type="ECO:0000256" key="6">
    <source>
        <dbReference type="SAM" id="Phobius"/>
    </source>
</evidence>
<sequence>MTFKDIRKEIQSYVFLTIGLAIGTIGWAGFIIPSEIIGGGVTGIATVFHFATGMDVGLLAFVMNVALILISMKVIGAKFGVKTIYCIALFSIFLSIISIYVKEPLVSEKFMATVTGSILAGAGSGIVFLNGGSTGGSDIIALMINKYRNISLGRLLLYIDSVIISSSFFLFQSIETMIYGFVSMAILAYTVDMVISGNKQTVQFFIFSKKHEELRHHIIHVAKRGLTVLPGVGGYSGEEVKVLMVIARKSDSQVIFRLIKQIDPNAFITMGSVMGVYGQGFDTIKGR</sequence>
<evidence type="ECO:0000256" key="1">
    <source>
        <dbReference type="ARBA" id="ARBA00004651"/>
    </source>
</evidence>
<dbReference type="Pfam" id="PF10035">
    <property type="entry name" value="DUF2179"/>
    <property type="match status" value="1"/>
</dbReference>
<dbReference type="InterPro" id="IPR051461">
    <property type="entry name" value="UPF0750_membrane"/>
</dbReference>
<feature type="transmembrane region" description="Helical" evidence="6">
    <location>
        <begin position="12"/>
        <end position="32"/>
    </location>
</feature>
<feature type="transmembrane region" description="Helical" evidence="6">
    <location>
        <begin position="152"/>
        <end position="171"/>
    </location>
</feature>
<dbReference type="PANTHER" id="PTHR33545:SF5">
    <property type="entry name" value="UPF0750 MEMBRANE PROTEIN YITT"/>
    <property type="match status" value="1"/>
</dbReference>
<comment type="subcellular location">
    <subcellularLocation>
        <location evidence="1">Cell membrane</location>
        <topology evidence="1">Multi-pass membrane protein</topology>
    </subcellularLocation>
</comment>
<dbReference type="RefSeq" id="WP_132432263.1">
    <property type="nucleotide sequence ID" value="NZ_SLWK01000002.1"/>
</dbReference>
<dbReference type="EMBL" id="SLWK01000002">
    <property type="protein sequence ID" value="TCO09597.1"/>
    <property type="molecule type" value="Genomic_DNA"/>
</dbReference>
<feature type="transmembrane region" description="Helical" evidence="6">
    <location>
        <begin position="44"/>
        <end position="71"/>
    </location>
</feature>